<accession>A0AAD8Q243</accession>
<reference evidence="2" key="1">
    <citation type="submission" date="2023-07" db="EMBL/GenBank/DDBJ databases">
        <title>A chromosome-level genome assembly of Lolium multiflorum.</title>
        <authorList>
            <person name="Chen Y."/>
            <person name="Copetti D."/>
            <person name="Kolliker R."/>
            <person name="Studer B."/>
        </authorList>
    </citation>
    <scope>NUCLEOTIDE SEQUENCE</scope>
    <source>
        <strain evidence="2">02402/16</strain>
        <tissue evidence="2">Leaf</tissue>
    </source>
</reference>
<feature type="region of interest" description="Disordered" evidence="1">
    <location>
        <begin position="276"/>
        <end position="314"/>
    </location>
</feature>
<keyword evidence="3" id="KW-1185">Reference proteome</keyword>
<dbReference type="AlphaFoldDB" id="A0AAD8Q243"/>
<name>A0AAD8Q243_LOLMU</name>
<feature type="compositionally biased region" description="Basic residues" evidence="1">
    <location>
        <begin position="303"/>
        <end position="314"/>
    </location>
</feature>
<evidence type="ECO:0000256" key="1">
    <source>
        <dbReference type="SAM" id="MobiDB-lite"/>
    </source>
</evidence>
<organism evidence="2 3">
    <name type="scientific">Lolium multiflorum</name>
    <name type="common">Italian ryegrass</name>
    <name type="synonym">Lolium perenne subsp. multiflorum</name>
    <dbReference type="NCBI Taxonomy" id="4521"/>
    <lineage>
        <taxon>Eukaryota</taxon>
        <taxon>Viridiplantae</taxon>
        <taxon>Streptophyta</taxon>
        <taxon>Embryophyta</taxon>
        <taxon>Tracheophyta</taxon>
        <taxon>Spermatophyta</taxon>
        <taxon>Magnoliopsida</taxon>
        <taxon>Liliopsida</taxon>
        <taxon>Poales</taxon>
        <taxon>Poaceae</taxon>
        <taxon>BOP clade</taxon>
        <taxon>Pooideae</taxon>
        <taxon>Poodae</taxon>
        <taxon>Poeae</taxon>
        <taxon>Poeae Chloroplast Group 2 (Poeae type)</taxon>
        <taxon>Loliodinae</taxon>
        <taxon>Loliinae</taxon>
        <taxon>Lolium</taxon>
    </lineage>
</organism>
<dbReference type="Pfam" id="PF14223">
    <property type="entry name" value="Retrotran_gag_2"/>
    <property type="match status" value="1"/>
</dbReference>
<sequence length="314" mass="35778">MNLTRREVVDHQLNAIAIDMIHLAITPKDRAHIHSLKTAKEAWDELDKLFLGNGSIQGSHFSEAMTNDFVMIEGESSEEMYRRLIALAMQMQDLGATFVDDLWIEKKFYNALLPWSGNKKRNSRSRNSCFNCRDKSHFIADCLYKRRDLNGGYLIHFNNSLISQLIKDRYYALGCLDKLKTKKDYLEEDHEWSIEDVATFAKEKEDEGPNSCCDKLLDENGRIIEFGTTAAYRHRPRAPACAAVPVARIHQGGYVLAAPPSMEVMMAGVVGAGKEAVDEGAGRRGTSMRPSHRWSATPAQRDRPRHRRHRSKRQ</sequence>
<gene>
    <name evidence="2" type="ORF">QYE76_027254</name>
</gene>
<proteinExistence type="predicted"/>
<comment type="caution">
    <text evidence="2">The sequence shown here is derived from an EMBL/GenBank/DDBJ whole genome shotgun (WGS) entry which is preliminary data.</text>
</comment>
<evidence type="ECO:0008006" key="4">
    <source>
        <dbReference type="Google" id="ProtNLM"/>
    </source>
</evidence>
<evidence type="ECO:0000313" key="2">
    <source>
        <dbReference type="EMBL" id="KAK1594293.1"/>
    </source>
</evidence>
<dbReference type="Proteomes" id="UP001231189">
    <property type="component" value="Unassembled WGS sequence"/>
</dbReference>
<protein>
    <recommendedName>
        <fullName evidence="4">CCHC-type domain-containing protein</fullName>
    </recommendedName>
</protein>
<dbReference type="EMBL" id="JAUUTY010000702">
    <property type="protein sequence ID" value="KAK1594293.1"/>
    <property type="molecule type" value="Genomic_DNA"/>
</dbReference>
<evidence type="ECO:0000313" key="3">
    <source>
        <dbReference type="Proteomes" id="UP001231189"/>
    </source>
</evidence>